<reference evidence="2" key="1">
    <citation type="journal article" date="2014" name="Int. J. Syst. Evol. Microbiol.">
        <title>Complete genome sequence of Corynebacterium casei LMG S-19264T (=DSM 44701T), isolated from a smear-ripened cheese.</title>
        <authorList>
            <consortium name="US DOE Joint Genome Institute (JGI-PGF)"/>
            <person name="Walter F."/>
            <person name="Albersmeier A."/>
            <person name="Kalinowski J."/>
            <person name="Ruckert C."/>
        </authorList>
    </citation>
    <scope>NUCLEOTIDE SEQUENCE</scope>
    <source>
        <strain evidence="2">CGMCC 4.7368</strain>
    </source>
</reference>
<dbReference type="AlphaFoldDB" id="A0A917YR29"/>
<reference evidence="2" key="2">
    <citation type="submission" date="2020-09" db="EMBL/GenBank/DDBJ databases">
        <authorList>
            <person name="Sun Q."/>
            <person name="Zhou Y."/>
        </authorList>
    </citation>
    <scope>NUCLEOTIDE SEQUENCE</scope>
    <source>
        <strain evidence="2">CGMCC 4.7368</strain>
    </source>
</reference>
<feature type="transmembrane region" description="Helical" evidence="1">
    <location>
        <begin position="36"/>
        <end position="55"/>
    </location>
</feature>
<dbReference type="Proteomes" id="UP000646523">
    <property type="component" value="Unassembled WGS sequence"/>
</dbReference>
<protein>
    <submittedName>
        <fullName evidence="2">Uncharacterized protein</fullName>
    </submittedName>
</protein>
<dbReference type="EMBL" id="BMNH01000001">
    <property type="protein sequence ID" value="GGO60722.1"/>
    <property type="molecule type" value="Genomic_DNA"/>
</dbReference>
<keyword evidence="3" id="KW-1185">Reference proteome</keyword>
<comment type="caution">
    <text evidence="2">The sequence shown here is derived from an EMBL/GenBank/DDBJ whole genome shotgun (WGS) entry which is preliminary data.</text>
</comment>
<evidence type="ECO:0000313" key="3">
    <source>
        <dbReference type="Proteomes" id="UP000646523"/>
    </source>
</evidence>
<organism evidence="2 3">
    <name type="scientific">Nonomuraea cavernae</name>
    <dbReference type="NCBI Taxonomy" id="2045107"/>
    <lineage>
        <taxon>Bacteria</taxon>
        <taxon>Bacillati</taxon>
        <taxon>Actinomycetota</taxon>
        <taxon>Actinomycetes</taxon>
        <taxon>Streptosporangiales</taxon>
        <taxon>Streptosporangiaceae</taxon>
        <taxon>Nonomuraea</taxon>
    </lineage>
</organism>
<accession>A0A917YR29</accession>
<sequence>MLAIIWLATTLDLYNFLTTDIGYLYLHEVIGMPTSLVGLLWMGAPPTGFVVALLCGRKVAILFGLAIAAVGIRILPTIASLFFWA</sequence>
<dbReference type="RefSeq" id="WP_189121952.1">
    <property type="nucleotide sequence ID" value="NZ_BMNH01000001.1"/>
</dbReference>
<evidence type="ECO:0000256" key="1">
    <source>
        <dbReference type="SAM" id="Phobius"/>
    </source>
</evidence>
<feature type="transmembrane region" description="Helical" evidence="1">
    <location>
        <begin position="62"/>
        <end position="84"/>
    </location>
</feature>
<keyword evidence="1" id="KW-0472">Membrane</keyword>
<name>A0A917YR29_9ACTN</name>
<evidence type="ECO:0000313" key="2">
    <source>
        <dbReference type="EMBL" id="GGO60722.1"/>
    </source>
</evidence>
<proteinExistence type="predicted"/>
<gene>
    <name evidence="2" type="ORF">GCM10012289_01260</name>
</gene>
<keyword evidence="1" id="KW-0812">Transmembrane</keyword>
<keyword evidence="1" id="KW-1133">Transmembrane helix</keyword>